<evidence type="ECO:0000256" key="7">
    <source>
        <dbReference type="HAMAP-Rule" id="MF_03181"/>
    </source>
</evidence>
<sequence>MAAPKDINKKSLTGESPVFTPGTANSPLRKISVIPSLAANATPFTPLGTSAVSTSNASSSASPREQLRDLANSKDAGVSVPRTDAISFNLASVREFVPRLSEQPSGFNLSSTKEFVPKGDLSPFNVAKVVEFRPQSQALPPSVTPPSTSSVPNQALPNPHPPQPPLNSLEIQQTPLATQHQQPHQPHQQHQQHQQHQHHLSQGLHFLPNGPPQQPQMPIPTGPSRMPSHANTDHMNNRPGIGGMISMSAMGGVGGLNNIGGMNSMGALGAMAGMGGISYGMPPGSDGQLGQSAGLYEQYHAGPQGAPGTNLTTSPYNPYAATSQQPGREGTSYYQGQSAFATQHQPLGEHLYFPHGPHRQDLLPRQRTIHEFFLPEKLRQDVQLKSRAGNQAAVTLSVNVESYHSLTALDTNSHKVAGSFGRITWLYKAVASKNGRHYCLRRLENFRVSNENALRAAREWRRVTSGSIVTVHEAFTTRAFGDSSVVFATDYFPLSVTLMQYHFPTYGQTRTRGNVTVQEPVLWGYFVQIANALRAIHSAGLAARCIDLTKIIRTSKNRIRLSGCAVPDVIDYDPTRRLQDLQQEDFVHFGEIMVSLATYTPPSELKKPLSPIDQLPEIYSPEFKTAVTWLLTPASNMMTPNGGSSGSDSSGGKTIDALIHSIAPQMARYFDMSLQENDGLMSQVFREVENGRIARLLMKLGTINERENYQRDASWSEHGPRYPLKLLRDYIFHQVDESGRPVVDAWHILASLNKLDAGSSEVVRLSSRDGRTNLFVTYKELNKLVQRSFNDLIRPAAGPNRRHN</sequence>
<dbReference type="Gene3D" id="1.10.287.3700">
    <property type="match status" value="1"/>
</dbReference>
<keyword evidence="4 7" id="KW-0547">Nucleotide-binding</keyword>
<evidence type="ECO:0000256" key="8">
    <source>
        <dbReference type="SAM" id="MobiDB-lite"/>
    </source>
</evidence>
<keyword evidence="11" id="KW-1185">Reference proteome</keyword>
<comment type="function">
    <text evidence="7">Regulatory subunit of the poly(A)-nuclease (PAN) deadenylation complex, one of two cytoplasmic mRNA deadenylases involved in mRNA turnover. PAN specifically shortens poly(A) tails of RNA and the activity is stimulated by poly(A)-binding protein PAB1. PAN deadenylation is followed by rapid degradation of the shortened mRNA tails by the CCR4-NOT complex. Deadenylated mRNAs are then degraded by two alternative mechanisms, namely exosome-mediated 3'-5' exonucleolytic degradation, or deadenlyation-dependent mRNA decaping and subsequent 5'-3' exonucleolytic degradation by XRN1. May also be involved in post-transcriptional maturation of mRNA poly(A) tails. PAN3 acts as a positive regulator for PAN activity, recruiting the catalytic subunit PAN2 to mRNA via its interaction with RNA and with PAB1.</text>
</comment>
<evidence type="ECO:0000256" key="3">
    <source>
        <dbReference type="ARBA" id="ARBA00022664"/>
    </source>
</evidence>
<feature type="region of interest" description="Knob domain" evidence="7">
    <location>
        <begin position="703"/>
        <end position="804"/>
    </location>
</feature>
<comment type="domain">
    <text evidence="7">The pseudokinase domain, the coiled-coil (CC), and C-terminal knob domain (CK) form a structural unit (PKC) that forms an extensive high-affinity interaction surface for PAN2.</text>
</comment>
<feature type="compositionally biased region" description="Pro residues" evidence="8">
    <location>
        <begin position="209"/>
        <end position="221"/>
    </location>
</feature>
<comment type="caution">
    <text evidence="10">The sequence shown here is derived from an EMBL/GenBank/DDBJ whole genome shotgun (WGS) entry which is preliminary data.</text>
</comment>
<reference evidence="10 11" key="1">
    <citation type="submission" date="2024-01" db="EMBL/GenBank/DDBJ databases">
        <authorList>
            <person name="Allen C."/>
            <person name="Tagirdzhanova G."/>
        </authorList>
    </citation>
    <scope>NUCLEOTIDE SEQUENCE [LARGE SCALE GENOMIC DNA]</scope>
    <source>
        <strain evidence="10 11">CBS 573.63</strain>
    </source>
</reference>
<feature type="region of interest" description="Disordered" evidence="8">
    <location>
        <begin position="137"/>
        <end position="236"/>
    </location>
</feature>
<feature type="region of interest" description="Disordered" evidence="8">
    <location>
        <begin position="45"/>
        <end position="78"/>
    </location>
</feature>
<evidence type="ECO:0000256" key="2">
    <source>
        <dbReference type="ARBA" id="ARBA00022490"/>
    </source>
</evidence>
<gene>
    <name evidence="7 10" type="primary">PAN3</name>
    <name evidence="10" type="ORF">SEPCBS57363_002936</name>
</gene>
<comment type="domain">
    <text evidence="7">The N-terminal zinc finger binds to poly(A) RNA.</text>
</comment>
<feature type="compositionally biased region" description="Low complexity" evidence="8">
    <location>
        <begin position="145"/>
        <end position="157"/>
    </location>
</feature>
<keyword evidence="2 7" id="KW-0963">Cytoplasm</keyword>
<protein>
    <recommendedName>
        <fullName evidence="7">PAN2-PAN3 deadenylation complex subunit PAN3</fullName>
    </recommendedName>
    <alternativeName>
        <fullName evidence="7">PAB1P-dependent poly(A)-specific ribonuclease</fullName>
    </alternativeName>
    <alternativeName>
        <fullName evidence="7">Poly(A)-nuclease deadenylation complex subunit 3</fullName>
        <shortName evidence="7">PAN deadenylation complex subunit 3</shortName>
    </alternativeName>
</protein>
<feature type="binding site" evidence="7">
    <location>
        <begin position="549"/>
        <end position="550"/>
    </location>
    <ligand>
        <name>ATP</name>
        <dbReference type="ChEBI" id="CHEBI:30616"/>
    </ligand>
</feature>
<comment type="subunit">
    <text evidence="7">Homodimer. Forms a heterotrimer with a catalytic subunit PAN2 to form the poly(A)-nuclease (PAN) deadenylation complex. Interacts (via PAM-2 motif) with poly(A)-binding protein PAB1 (via PABC domain), conferring substrate specificity of the enzyme complex.</text>
</comment>
<feature type="binding site" evidence="7">
    <location>
        <begin position="490"/>
        <end position="497"/>
    </location>
    <ligand>
        <name>ATP</name>
        <dbReference type="ChEBI" id="CHEBI:30616"/>
    </ligand>
</feature>
<keyword evidence="6 7" id="KW-0175">Coiled coil</keyword>
<comment type="similarity">
    <text evidence="7">Belongs to the protein kinase superfamily. PAN3 family.</text>
</comment>
<dbReference type="PANTHER" id="PTHR12272:SF11">
    <property type="entry name" value="PAN2-PAN3 DEADENYLATION COMPLEX SUBUNIT PAN3"/>
    <property type="match status" value="1"/>
</dbReference>
<feature type="region of interest" description="Disordered" evidence="8">
    <location>
        <begin position="1"/>
        <end position="27"/>
    </location>
</feature>
<dbReference type="Gene3D" id="1.20.5.5160">
    <property type="match status" value="1"/>
</dbReference>
<dbReference type="InterPro" id="IPR011009">
    <property type="entry name" value="Kinase-like_dom_sf"/>
</dbReference>
<feature type="binding site" evidence="7">
    <location>
        <position position="441"/>
    </location>
    <ligand>
        <name>ATP</name>
        <dbReference type="ChEBI" id="CHEBI:30616"/>
    </ligand>
</feature>
<evidence type="ECO:0000313" key="11">
    <source>
        <dbReference type="Proteomes" id="UP001642501"/>
    </source>
</evidence>
<evidence type="ECO:0000256" key="5">
    <source>
        <dbReference type="ARBA" id="ARBA00022840"/>
    </source>
</evidence>
<feature type="compositionally biased region" description="Low complexity" evidence="8">
    <location>
        <begin position="179"/>
        <end position="192"/>
    </location>
</feature>
<keyword evidence="3 7" id="KW-0507">mRNA processing</keyword>
<evidence type="ECO:0000313" key="10">
    <source>
        <dbReference type="EMBL" id="CAK7268123.1"/>
    </source>
</evidence>
<dbReference type="Pfam" id="PF18101">
    <property type="entry name" value="Pan3_CK"/>
    <property type="match status" value="1"/>
</dbReference>
<evidence type="ECO:0000256" key="1">
    <source>
        <dbReference type="ARBA" id="ARBA00004496"/>
    </source>
</evidence>
<organism evidence="10 11">
    <name type="scientific">Sporothrix epigloea</name>
    <dbReference type="NCBI Taxonomy" id="1892477"/>
    <lineage>
        <taxon>Eukaryota</taxon>
        <taxon>Fungi</taxon>
        <taxon>Dikarya</taxon>
        <taxon>Ascomycota</taxon>
        <taxon>Pezizomycotina</taxon>
        <taxon>Sordariomycetes</taxon>
        <taxon>Sordariomycetidae</taxon>
        <taxon>Ophiostomatales</taxon>
        <taxon>Ophiostomataceae</taxon>
        <taxon>Sporothrix</taxon>
    </lineage>
</organism>
<feature type="domain" description="Pan3 C-terminal knob" evidence="9">
    <location>
        <begin position="655"/>
        <end position="792"/>
    </location>
</feature>
<feature type="compositionally biased region" description="Polar residues" evidence="8">
    <location>
        <begin position="169"/>
        <end position="178"/>
    </location>
</feature>
<feature type="compositionally biased region" description="Low complexity" evidence="8">
    <location>
        <begin position="50"/>
        <end position="62"/>
    </location>
</feature>
<comment type="caution">
    <text evidence="7">Lacks conserved residue(s) required for the propagation of feature annotation.</text>
</comment>
<name>A0ABP0DKD1_9PEZI</name>
<proteinExistence type="inferred from homology"/>
<dbReference type="PANTHER" id="PTHR12272">
    <property type="entry name" value="DEADENYLATION COMPLEX SUBUNIT PAN3"/>
    <property type="match status" value="1"/>
</dbReference>
<dbReference type="Gene3D" id="1.10.510.10">
    <property type="entry name" value="Transferase(Phosphotransferase) domain 1"/>
    <property type="match status" value="1"/>
</dbReference>
<evidence type="ECO:0000256" key="6">
    <source>
        <dbReference type="ARBA" id="ARBA00023054"/>
    </source>
</evidence>
<dbReference type="HAMAP" id="MF_03181">
    <property type="entry name" value="PAN3"/>
    <property type="match status" value="1"/>
</dbReference>
<dbReference type="SUPFAM" id="SSF56112">
    <property type="entry name" value="Protein kinase-like (PK-like)"/>
    <property type="match status" value="1"/>
</dbReference>
<dbReference type="EMBL" id="CAWUOM010000042">
    <property type="protein sequence ID" value="CAK7268123.1"/>
    <property type="molecule type" value="Genomic_DNA"/>
</dbReference>
<dbReference type="Proteomes" id="UP001642501">
    <property type="component" value="Unassembled WGS sequence"/>
</dbReference>
<dbReference type="InterPro" id="IPR030844">
    <property type="entry name" value="PAN3"/>
</dbReference>
<comment type="subcellular location">
    <subcellularLocation>
        <location evidence="1 7">Cytoplasm</location>
    </subcellularLocation>
</comment>
<keyword evidence="5 7" id="KW-0067">ATP-binding</keyword>
<evidence type="ECO:0000256" key="4">
    <source>
        <dbReference type="ARBA" id="ARBA00022741"/>
    </source>
</evidence>
<evidence type="ECO:0000259" key="9">
    <source>
        <dbReference type="Pfam" id="PF18101"/>
    </source>
</evidence>
<feature type="coiled-coil region" evidence="7">
    <location>
        <begin position="664"/>
        <end position="702"/>
    </location>
</feature>
<comment type="domain">
    <text evidence="7">Contains a pseudokinase domain. The protein kinase domain is predicted to be catalytically inactive because some of the residues important for catalytic activity are substituted and it lacks the equivalent of the binding site for a peptide substrate. However, it has retained an ATP-binding site and ATP-binding is required for mRNA degradation, stimulating the activity of the PAN2 nuclease in vitro. The nucleotide-binding site is juxtaposed to the RNase active site of PAN2 in the complex and may actually bind nucleosides of a poly(A) RNA rather than ATP, feeding the poly(A)-tail to the active site of the deadenylase and thus increasing the efficiency with which this distributive enzyme degrades oligo(A) RNAs.</text>
</comment>
<accession>A0ABP0DKD1</accession>
<dbReference type="InterPro" id="IPR041332">
    <property type="entry name" value="Pan3_CK"/>
</dbReference>